<dbReference type="InterPro" id="IPR016156">
    <property type="entry name" value="FAD/NAD-linked_Rdtase_dimer_sf"/>
</dbReference>
<reference evidence="8" key="1">
    <citation type="journal article" date="2019" name="Int. J. Syst. Evol. Microbiol.">
        <title>The Global Catalogue of Microorganisms (GCM) 10K type strain sequencing project: providing services to taxonomists for standard genome sequencing and annotation.</title>
        <authorList>
            <consortium name="The Broad Institute Genomics Platform"/>
            <consortium name="The Broad Institute Genome Sequencing Center for Infectious Disease"/>
            <person name="Wu L."/>
            <person name="Ma J."/>
        </authorList>
    </citation>
    <scope>NUCLEOTIDE SEQUENCE [LARGE SCALE GENOMIC DNA]</scope>
    <source>
        <strain evidence="8">JCM 4087</strain>
    </source>
</reference>
<dbReference type="InterPro" id="IPR004099">
    <property type="entry name" value="Pyr_nucl-diS_OxRdtase_dimer"/>
</dbReference>
<gene>
    <name evidence="7" type="ORF">ACFPT7_16915</name>
</gene>
<evidence type="ECO:0000256" key="4">
    <source>
        <dbReference type="ARBA" id="ARBA00022827"/>
    </source>
</evidence>
<evidence type="ECO:0000313" key="7">
    <source>
        <dbReference type="EMBL" id="MFC5863989.1"/>
    </source>
</evidence>
<evidence type="ECO:0000256" key="1">
    <source>
        <dbReference type="ARBA" id="ARBA00001974"/>
    </source>
</evidence>
<dbReference type="InterPro" id="IPR023753">
    <property type="entry name" value="FAD/NAD-binding_dom"/>
</dbReference>
<comment type="caution">
    <text evidence="7">The sequence shown here is derived from an EMBL/GenBank/DDBJ whole genome shotgun (WGS) entry which is preliminary data.</text>
</comment>
<dbReference type="PRINTS" id="PR00411">
    <property type="entry name" value="PNDRDTASEI"/>
</dbReference>
<dbReference type="SUPFAM" id="SSF51905">
    <property type="entry name" value="FAD/NAD(P)-binding domain"/>
    <property type="match status" value="1"/>
</dbReference>
<feature type="domain" description="Pyridine nucleotide-disulphide oxidoreductase dimerisation" evidence="5">
    <location>
        <begin position="372"/>
        <end position="478"/>
    </location>
</feature>
<dbReference type="Pfam" id="PF07992">
    <property type="entry name" value="Pyr_redox_2"/>
    <property type="match status" value="1"/>
</dbReference>
<comment type="similarity">
    <text evidence="2">Belongs to the class-I pyridine nucleotide-disulfide oxidoreductase family.</text>
</comment>
<dbReference type="Gene3D" id="3.30.390.30">
    <property type="match status" value="1"/>
</dbReference>
<dbReference type="SUPFAM" id="SSF55424">
    <property type="entry name" value="FAD/NAD-linked reductases, dimerisation (C-terminal) domain"/>
    <property type="match status" value="1"/>
</dbReference>
<name>A0ABW1EI73_9BACT</name>
<accession>A0ABW1EI73</accession>
<dbReference type="PANTHER" id="PTHR43014">
    <property type="entry name" value="MERCURIC REDUCTASE"/>
    <property type="match status" value="1"/>
</dbReference>
<sequence length="491" mass="52563">MSASASNTASSSHTIEDYDLVVLGCGEGTKYLAWTLARQGKRVAVIERKWIGGACPNMACLPSKNIIHSAKVASYFRRGNEFGMHLEAEDDVVGAELRVDMRTVQGRKRRMVEGLVQMHLDNFSSSGAELIMGTGTFIAPRTIRVDLNEGGTRILRGTDVVIGTGTRASIPDVEGLAAARPLTHIEALDLDELPEHLIILGAGYIGLELAQAMRRLGSEVTLIERFARLLPSVDEDVSAGIAELFSEEKIAVLTDAYPLSVSGESGKSVTVEVCAYEREKGVDHIFKLEGTHILVAAGRAPNTNGLGLDLAGVELSGGYVRVNERLETTAPHTWAIGDVAGSPKFTHISFDDFRIVRDNIAGGNRVTTGRQVPSCLFTDPELASIGLTESEAKRNGIPYRLAKIPMAADLRTRTLSETRGFLKALVEADGDRILGFTGFGVGAGEIMAAVQVAMLGNLPYTALRDAIITHPTLCEGLVALFSKVPPIGKNG</sequence>
<protein>
    <submittedName>
        <fullName evidence="7">Dihydrolipoyl dehydrogenase family protein</fullName>
        <ecNumber evidence="7">1.-.-.-</ecNumber>
    </submittedName>
</protein>
<evidence type="ECO:0000313" key="8">
    <source>
        <dbReference type="Proteomes" id="UP001596091"/>
    </source>
</evidence>
<dbReference type="Pfam" id="PF02852">
    <property type="entry name" value="Pyr_redox_dim"/>
    <property type="match status" value="1"/>
</dbReference>
<keyword evidence="3" id="KW-0285">Flavoprotein</keyword>
<organism evidence="7 8">
    <name type="scientific">Acidicapsa dinghuensis</name>
    <dbReference type="NCBI Taxonomy" id="2218256"/>
    <lineage>
        <taxon>Bacteria</taxon>
        <taxon>Pseudomonadati</taxon>
        <taxon>Acidobacteriota</taxon>
        <taxon>Terriglobia</taxon>
        <taxon>Terriglobales</taxon>
        <taxon>Acidobacteriaceae</taxon>
        <taxon>Acidicapsa</taxon>
    </lineage>
</organism>
<dbReference type="EC" id="1.-.-.-" evidence="7"/>
<feature type="domain" description="FAD/NAD(P)-binding" evidence="6">
    <location>
        <begin position="18"/>
        <end position="349"/>
    </location>
</feature>
<dbReference type="InterPro" id="IPR001100">
    <property type="entry name" value="Pyr_nuc-diS_OxRdtase"/>
</dbReference>
<dbReference type="EMBL" id="JBHSPH010000008">
    <property type="protein sequence ID" value="MFC5863989.1"/>
    <property type="molecule type" value="Genomic_DNA"/>
</dbReference>
<evidence type="ECO:0000259" key="5">
    <source>
        <dbReference type="Pfam" id="PF02852"/>
    </source>
</evidence>
<evidence type="ECO:0000256" key="2">
    <source>
        <dbReference type="ARBA" id="ARBA00007532"/>
    </source>
</evidence>
<dbReference type="PANTHER" id="PTHR43014:SF2">
    <property type="entry name" value="MERCURIC REDUCTASE"/>
    <property type="match status" value="1"/>
</dbReference>
<keyword evidence="7" id="KW-0560">Oxidoreductase</keyword>
<comment type="cofactor">
    <cofactor evidence="1">
        <name>FAD</name>
        <dbReference type="ChEBI" id="CHEBI:57692"/>
    </cofactor>
</comment>
<dbReference type="Proteomes" id="UP001596091">
    <property type="component" value="Unassembled WGS sequence"/>
</dbReference>
<evidence type="ECO:0000259" key="6">
    <source>
        <dbReference type="Pfam" id="PF07992"/>
    </source>
</evidence>
<dbReference type="Gene3D" id="3.50.50.60">
    <property type="entry name" value="FAD/NAD(P)-binding domain"/>
    <property type="match status" value="2"/>
</dbReference>
<dbReference type="PIRSF" id="PIRSF000350">
    <property type="entry name" value="Mercury_reductase_MerA"/>
    <property type="match status" value="1"/>
</dbReference>
<dbReference type="InterPro" id="IPR036188">
    <property type="entry name" value="FAD/NAD-bd_sf"/>
</dbReference>
<evidence type="ECO:0000256" key="3">
    <source>
        <dbReference type="ARBA" id="ARBA00022630"/>
    </source>
</evidence>
<keyword evidence="4" id="KW-0274">FAD</keyword>
<keyword evidence="8" id="KW-1185">Reference proteome</keyword>
<dbReference type="GO" id="GO:0016491">
    <property type="term" value="F:oxidoreductase activity"/>
    <property type="evidence" value="ECO:0007669"/>
    <property type="project" value="UniProtKB-KW"/>
</dbReference>
<proteinExistence type="inferred from homology"/>
<dbReference type="PRINTS" id="PR00368">
    <property type="entry name" value="FADPNR"/>
</dbReference>
<dbReference type="RefSeq" id="WP_263341126.1">
    <property type="nucleotide sequence ID" value="NZ_JAGSYH010000006.1"/>
</dbReference>